<reference evidence="9 10" key="1">
    <citation type="submission" date="2011-05" db="EMBL/GenBank/DDBJ databases">
        <title>Complete sequence of chromosome 2 of Sphingobium chlorophenolicum L-1.</title>
        <authorList>
            <consortium name="US DOE Joint Genome Institute"/>
            <person name="Lucas S."/>
            <person name="Han J."/>
            <person name="Lapidus A."/>
            <person name="Cheng J.-F."/>
            <person name="Goodwin L."/>
            <person name="Pitluck S."/>
            <person name="Peters L."/>
            <person name="Daligault H."/>
            <person name="Han C."/>
            <person name="Tapia R."/>
            <person name="Land M."/>
            <person name="Hauser L."/>
            <person name="Kyrpides N."/>
            <person name="Ivanova N."/>
            <person name="Pagani I."/>
            <person name="Turner P."/>
            <person name="Copley S."/>
            <person name="Woyke T."/>
        </authorList>
    </citation>
    <scope>NUCLEOTIDE SEQUENCE [LARGE SCALE GENOMIC DNA]</scope>
    <source>
        <strain evidence="9 10">L-1</strain>
    </source>
</reference>
<evidence type="ECO:0000256" key="3">
    <source>
        <dbReference type="ARBA" id="ARBA00022723"/>
    </source>
</evidence>
<dbReference type="STRING" id="690566.Sphch_3984"/>
<dbReference type="HOGENOM" id="CLU_014819_4_1_5"/>
<dbReference type="PANTHER" id="PTHR33938:SF15">
    <property type="entry name" value="FERULOYL ESTERASE B-RELATED"/>
    <property type="match status" value="1"/>
</dbReference>
<evidence type="ECO:0000256" key="8">
    <source>
        <dbReference type="SAM" id="SignalP"/>
    </source>
</evidence>
<protein>
    <submittedName>
        <fullName evidence="9">Feruloyl esterase</fullName>
        <ecNumber evidence="9">3.1.1.73</ecNumber>
    </submittedName>
</protein>
<evidence type="ECO:0000256" key="6">
    <source>
        <dbReference type="ARBA" id="ARBA00022837"/>
    </source>
</evidence>
<feature type="signal peptide" evidence="8">
    <location>
        <begin position="1"/>
        <end position="24"/>
    </location>
</feature>
<dbReference type="GO" id="GO:0030600">
    <property type="term" value="F:feruloyl esterase activity"/>
    <property type="evidence" value="ECO:0007669"/>
    <property type="project" value="UniProtKB-EC"/>
</dbReference>
<evidence type="ECO:0000256" key="5">
    <source>
        <dbReference type="ARBA" id="ARBA00022801"/>
    </source>
</evidence>
<keyword evidence="5 9" id="KW-0378">Hydrolase</keyword>
<keyword evidence="7" id="KW-1015">Disulfide bond</keyword>
<keyword evidence="10" id="KW-1185">Reference proteome</keyword>
<dbReference type="AlphaFoldDB" id="F6F1Z8"/>
<feature type="chain" id="PRO_5003334011" evidence="8">
    <location>
        <begin position="25"/>
        <end position="534"/>
    </location>
</feature>
<evidence type="ECO:0000313" key="10">
    <source>
        <dbReference type="Proteomes" id="UP000007150"/>
    </source>
</evidence>
<evidence type="ECO:0000313" key="9">
    <source>
        <dbReference type="EMBL" id="AEG51564.1"/>
    </source>
</evidence>
<name>F6F1Z8_SPHCR</name>
<dbReference type="GO" id="GO:0046872">
    <property type="term" value="F:metal ion binding"/>
    <property type="evidence" value="ECO:0007669"/>
    <property type="project" value="UniProtKB-KW"/>
</dbReference>
<dbReference type="PANTHER" id="PTHR33938">
    <property type="entry name" value="FERULOYL ESTERASE B-RELATED"/>
    <property type="match status" value="1"/>
</dbReference>
<dbReference type="SUPFAM" id="SSF53474">
    <property type="entry name" value="alpha/beta-Hydrolases"/>
    <property type="match status" value="1"/>
</dbReference>
<keyword evidence="6" id="KW-0106">Calcium</keyword>
<dbReference type="Proteomes" id="UP000007150">
    <property type="component" value="Chromosome 2"/>
</dbReference>
<evidence type="ECO:0000256" key="2">
    <source>
        <dbReference type="ARBA" id="ARBA00022487"/>
    </source>
</evidence>
<comment type="similarity">
    <text evidence="1">Belongs to the tannase family.</text>
</comment>
<dbReference type="InterPro" id="IPR011118">
    <property type="entry name" value="Tannase/feruloyl_esterase"/>
</dbReference>
<dbReference type="InterPro" id="IPR029058">
    <property type="entry name" value="AB_hydrolase_fold"/>
</dbReference>
<proteinExistence type="inferred from homology"/>
<keyword evidence="4 8" id="KW-0732">Signal</keyword>
<keyword evidence="2" id="KW-0719">Serine esterase</keyword>
<dbReference type="Pfam" id="PF07519">
    <property type="entry name" value="Tannase"/>
    <property type="match status" value="1"/>
</dbReference>
<evidence type="ECO:0000256" key="7">
    <source>
        <dbReference type="ARBA" id="ARBA00023157"/>
    </source>
</evidence>
<dbReference type="KEGG" id="sch:Sphch_3984"/>
<dbReference type="EMBL" id="CP002799">
    <property type="protein sequence ID" value="AEG51564.1"/>
    <property type="molecule type" value="Genomic_DNA"/>
</dbReference>
<evidence type="ECO:0000256" key="4">
    <source>
        <dbReference type="ARBA" id="ARBA00022729"/>
    </source>
</evidence>
<organism evidence="9 10">
    <name type="scientific">Sphingobium chlorophenolicum L-1</name>
    <dbReference type="NCBI Taxonomy" id="690566"/>
    <lineage>
        <taxon>Bacteria</taxon>
        <taxon>Pseudomonadati</taxon>
        <taxon>Pseudomonadota</taxon>
        <taxon>Alphaproteobacteria</taxon>
        <taxon>Sphingomonadales</taxon>
        <taxon>Sphingomonadaceae</taxon>
        <taxon>Sphingobium</taxon>
    </lineage>
</organism>
<accession>F6F1Z8</accession>
<dbReference type="EC" id="3.1.1.73" evidence="9"/>
<keyword evidence="3" id="KW-0479">Metal-binding</keyword>
<sequence length="534" mass="57539" precursor="true">MSRFFSLGASLALLLGLCLPPPSAASEPAAECGRLTALRPANGAELTAAAIEDRGDERGPRCVVRGRIVTSPRSTINFRVDLPATARWSGDLTFIGGGGFDGLVPTEERYWKQILLFLGRDGPLLWTSAVVSSDSGHQGKGAAPSHDFSWALDNPGAIANHAAEANHLVLGAAADIVRDYYGKAARHRYMVGHSNGGRAGIMAAQRYPQDYDGILSFAPAISQQAFAANLVPFYQYVYASPDHWVSPEQTVLYERAQLAACDTLDGLADGVISRPSACRYDPAPLICPPGISAGPTCLSEGQAESIRRVFADKYVDVPLANGMIGYPAWGRGAESAEFKYIFGSSFVARDGTDFVFADNIVRYGIVGDPNASIMTHDPVKYRDRYLALSTQIDATDPDLSAFAARGGKLIVWYGTSDDCVSFAQFARYYESVKSRLGNRMNGFARFYVSPALTHLNRGPGANRFDLLRTLHGWVEKDASPGPVVATRAADANTGLPAIARPLCLYGHYPRYKGRGDPARAESFECAPDRPEAKP</sequence>
<evidence type="ECO:0000256" key="1">
    <source>
        <dbReference type="ARBA" id="ARBA00006249"/>
    </source>
</evidence>
<gene>
    <name evidence="9" type="ORF">Sphch_3984</name>
</gene>
<dbReference type="Gene3D" id="3.40.50.1820">
    <property type="entry name" value="alpha/beta hydrolase"/>
    <property type="match status" value="1"/>
</dbReference>